<feature type="compositionally biased region" description="Low complexity" evidence="1">
    <location>
        <begin position="316"/>
        <end position="333"/>
    </location>
</feature>
<dbReference type="Proteomes" id="UP000094256">
    <property type="component" value="Chromosome"/>
</dbReference>
<dbReference type="AlphaFoldDB" id="A0A1B3ZED6"/>
<dbReference type="KEGG" id="span:AWL63_19400"/>
<keyword evidence="3" id="KW-1185">Reference proteome</keyword>
<dbReference type="OrthoDB" id="7260048at2"/>
<dbReference type="EMBL" id="CP014168">
    <property type="protein sequence ID" value="AOH85792.1"/>
    <property type="molecule type" value="Genomic_DNA"/>
</dbReference>
<evidence type="ECO:0008006" key="4">
    <source>
        <dbReference type="Google" id="ProtNLM"/>
    </source>
</evidence>
<protein>
    <recommendedName>
        <fullName evidence="4">Phosphoadenosine phosphosulphate reductase domain-containing protein</fullName>
    </recommendedName>
</protein>
<evidence type="ECO:0000313" key="3">
    <source>
        <dbReference type="Proteomes" id="UP000094256"/>
    </source>
</evidence>
<organism evidence="2 3">
    <name type="scientific">Sphingomonas panacis</name>
    <dbReference type="NCBI Taxonomy" id="1560345"/>
    <lineage>
        <taxon>Bacteria</taxon>
        <taxon>Pseudomonadati</taxon>
        <taxon>Pseudomonadota</taxon>
        <taxon>Alphaproteobacteria</taxon>
        <taxon>Sphingomonadales</taxon>
        <taxon>Sphingomonadaceae</taxon>
        <taxon>Sphingomonas</taxon>
    </lineage>
</organism>
<name>A0A1B3ZED6_9SPHN</name>
<dbReference type="STRING" id="1560345.AWL63_19400"/>
<evidence type="ECO:0000313" key="2">
    <source>
        <dbReference type="EMBL" id="AOH85792.1"/>
    </source>
</evidence>
<gene>
    <name evidence="2" type="ORF">AWL63_19400</name>
</gene>
<reference evidence="2 3" key="1">
    <citation type="submission" date="2016-01" db="EMBL/GenBank/DDBJ databases">
        <title>Complete genome and mega plasmid sequence of Sphingomonas panacis DCY99 elicits systemic resistance in rice to Xanthomonas oryzae.</title>
        <authorList>
            <person name="Kim Y.J."/>
            <person name="Yang D.C."/>
            <person name="Sing P."/>
        </authorList>
    </citation>
    <scope>NUCLEOTIDE SEQUENCE [LARGE SCALE GENOMIC DNA]</scope>
    <source>
        <strain evidence="2 3">DCY99</strain>
    </source>
</reference>
<accession>A0A1B3ZED6</accession>
<feature type="region of interest" description="Disordered" evidence="1">
    <location>
        <begin position="310"/>
        <end position="333"/>
    </location>
</feature>
<proteinExistence type="predicted"/>
<sequence length="333" mass="37241">MFIAERPPLAAAITASRPNVSFEAPVVAAWGAGVNSTAMIIELVRRGEAPDMVLLAAMPEQPHTTALIPVFRAWMDAHGVANEIVEYQVTRVKHWPPYNDLLEACLTNGTLPSIAFGLHSCSARHKISPQDKWVKHWPPACRAWDAGQKVTRLIGYDCSARDNQRYAHRDGHVSDLYDYRYPLREWGWTREDCERCIADAGLPPFGKSSCFFCSGMQPDEVRALPPEQLRLIVLLEARAAPRLKSVEGLWRRSTRTRPGSMTAFIRAEHLLDASDIDAIIASAPTDLIRFQESAAGIPVERRPSMQSWLDRFNDGARPQPARARSRQPVRVSA</sequence>
<evidence type="ECO:0000256" key="1">
    <source>
        <dbReference type="SAM" id="MobiDB-lite"/>
    </source>
</evidence>